<gene>
    <name evidence="3" type="ORF">APS56_07735</name>
</gene>
<accession>A0A0P0CFZ9</accession>
<dbReference type="KEGG" id="ahz:APS56_07735"/>
<dbReference type="PANTHER" id="PTHR34406:SF1">
    <property type="entry name" value="PROTEIN YCEI"/>
    <property type="match status" value="1"/>
</dbReference>
<dbReference type="RefSeq" id="WP_054726881.1">
    <property type="nucleotide sequence ID" value="NZ_CP012898.1"/>
</dbReference>
<evidence type="ECO:0000259" key="2">
    <source>
        <dbReference type="SMART" id="SM00867"/>
    </source>
</evidence>
<dbReference type="EMBL" id="CP012898">
    <property type="protein sequence ID" value="ALJ05021.1"/>
    <property type="molecule type" value="Genomic_DNA"/>
</dbReference>
<evidence type="ECO:0000256" key="1">
    <source>
        <dbReference type="SAM" id="SignalP"/>
    </source>
</evidence>
<dbReference type="OrthoDB" id="9794147at2"/>
<dbReference type="STRING" id="1736674.APS56_07735"/>
<protein>
    <recommendedName>
        <fullName evidence="2">Lipid/polyisoprenoid-binding YceI-like domain-containing protein</fullName>
    </recommendedName>
</protein>
<dbReference type="PATRIC" id="fig|1736674.3.peg.1580"/>
<keyword evidence="4" id="KW-1185">Reference proteome</keyword>
<organism evidence="3 4">
    <name type="scientific">Pseudalgibacter alginicilyticus</name>
    <dbReference type="NCBI Taxonomy" id="1736674"/>
    <lineage>
        <taxon>Bacteria</taxon>
        <taxon>Pseudomonadati</taxon>
        <taxon>Bacteroidota</taxon>
        <taxon>Flavobacteriia</taxon>
        <taxon>Flavobacteriales</taxon>
        <taxon>Flavobacteriaceae</taxon>
        <taxon>Pseudalgibacter</taxon>
    </lineage>
</organism>
<evidence type="ECO:0000313" key="3">
    <source>
        <dbReference type="EMBL" id="ALJ05021.1"/>
    </source>
</evidence>
<name>A0A0P0CFZ9_9FLAO</name>
<dbReference type="SUPFAM" id="SSF101874">
    <property type="entry name" value="YceI-like"/>
    <property type="match status" value="1"/>
</dbReference>
<dbReference type="AlphaFoldDB" id="A0A0P0CFZ9"/>
<dbReference type="Proteomes" id="UP000057981">
    <property type="component" value="Chromosome"/>
</dbReference>
<feature type="domain" description="Lipid/polyisoprenoid-binding YceI-like" evidence="2">
    <location>
        <begin position="29"/>
        <end position="194"/>
    </location>
</feature>
<feature type="signal peptide" evidence="1">
    <location>
        <begin position="1"/>
        <end position="27"/>
    </location>
</feature>
<dbReference type="PANTHER" id="PTHR34406">
    <property type="entry name" value="PROTEIN YCEI"/>
    <property type="match status" value="1"/>
</dbReference>
<feature type="chain" id="PRO_5006042563" description="Lipid/polyisoprenoid-binding YceI-like domain-containing protein" evidence="1">
    <location>
        <begin position="28"/>
        <end position="194"/>
    </location>
</feature>
<dbReference type="InterPro" id="IPR007372">
    <property type="entry name" value="Lipid/polyisoprenoid-bd_YceI"/>
</dbReference>
<dbReference type="InterPro" id="IPR036761">
    <property type="entry name" value="TTHA0802/YceI-like_sf"/>
</dbReference>
<dbReference type="Gene3D" id="2.40.128.110">
    <property type="entry name" value="Lipid/polyisoprenoid-binding, YceI-like"/>
    <property type="match status" value="1"/>
</dbReference>
<evidence type="ECO:0000313" key="4">
    <source>
        <dbReference type="Proteomes" id="UP000057981"/>
    </source>
</evidence>
<reference evidence="3 4" key="1">
    <citation type="submission" date="2015-10" db="EMBL/GenBank/DDBJ databases">
        <authorList>
            <person name="Gilbert D.G."/>
        </authorList>
    </citation>
    <scope>NUCLEOTIDE SEQUENCE [LARGE SCALE GENOMIC DNA]</scope>
    <source>
        <strain evidence="4">HZ-22</strain>
    </source>
</reference>
<dbReference type="Pfam" id="PF04264">
    <property type="entry name" value="YceI"/>
    <property type="match status" value="1"/>
</dbReference>
<proteinExistence type="predicted"/>
<dbReference type="SMART" id="SM00867">
    <property type="entry name" value="YceI"/>
    <property type="match status" value="1"/>
</dbReference>
<keyword evidence="1" id="KW-0732">Signal</keyword>
<sequence>MWKFRKMNMTILSLLVLFIFTSGKTQAQEFNLNNQESSLKVLGTSNVHDWELDAENLSGKISFKNLNECLIEAINVVVTAESLKSGKSSMDKNTFKALKTDDHKTITFQLVEAKSVTSKGAGVFAVKSSGDLTIAGTKKRISLDFDVNTNGGKAILTGEKKINMTDFKVEPPKAMFGAITTGEELTIKFSIVLK</sequence>